<feature type="domain" description="Mycothiol-dependent maleylpyruvate isomerase metal-binding" evidence="1">
    <location>
        <begin position="12"/>
        <end position="147"/>
    </location>
</feature>
<dbReference type="Pfam" id="PF11716">
    <property type="entry name" value="MDMPI_N"/>
    <property type="match status" value="1"/>
</dbReference>
<comment type="caution">
    <text evidence="2">The sequence shown here is derived from an EMBL/GenBank/DDBJ whole genome shotgun (WGS) entry which is preliminary data.</text>
</comment>
<dbReference type="EMBL" id="POUD01000270">
    <property type="protein sequence ID" value="PZG08319.1"/>
    <property type="molecule type" value="Genomic_DNA"/>
</dbReference>
<keyword evidence="3" id="KW-1185">Reference proteome</keyword>
<accession>A0A2W2DVS1</accession>
<name>A0A2W2DVS1_9ACTN</name>
<dbReference type="OrthoDB" id="3213691at2"/>
<evidence type="ECO:0000259" key="1">
    <source>
        <dbReference type="Pfam" id="PF11716"/>
    </source>
</evidence>
<dbReference type="GO" id="GO:0046872">
    <property type="term" value="F:metal ion binding"/>
    <property type="evidence" value="ECO:0007669"/>
    <property type="project" value="InterPro"/>
</dbReference>
<dbReference type="Proteomes" id="UP000249304">
    <property type="component" value="Unassembled WGS sequence"/>
</dbReference>
<dbReference type="NCBIfam" id="TIGR03083">
    <property type="entry name" value="maleylpyruvate isomerase family mycothiol-dependent enzyme"/>
    <property type="match status" value="1"/>
</dbReference>
<dbReference type="Gene3D" id="1.20.120.450">
    <property type="entry name" value="dinb family like domain"/>
    <property type="match status" value="1"/>
</dbReference>
<reference evidence="2 3" key="1">
    <citation type="submission" date="2018-01" db="EMBL/GenBank/DDBJ databases">
        <title>Draft genome sequence of Nonomuraea sp. KC333.</title>
        <authorList>
            <person name="Sahin N."/>
            <person name="Saygin H."/>
            <person name="Ay H."/>
        </authorList>
    </citation>
    <scope>NUCLEOTIDE SEQUENCE [LARGE SCALE GENOMIC DNA]</scope>
    <source>
        <strain evidence="2 3">KC333</strain>
    </source>
</reference>
<gene>
    <name evidence="2" type="ORF">C1J01_39195</name>
</gene>
<dbReference type="AlphaFoldDB" id="A0A2W2DVS1"/>
<dbReference type="InterPro" id="IPR024344">
    <property type="entry name" value="MDMPI_metal-binding"/>
</dbReference>
<protein>
    <recommendedName>
        <fullName evidence="1">Mycothiol-dependent maleylpyruvate isomerase metal-binding domain-containing protein</fullName>
    </recommendedName>
</protein>
<proteinExistence type="predicted"/>
<dbReference type="InterPro" id="IPR034660">
    <property type="entry name" value="DinB/YfiT-like"/>
</dbReference>
<evidence type="ECO:0000313" key="3">
    <source>
        <dbReference type="Proteomes" id="UP000249304"/>
    </source>
</evidence>
<dbReference type="SUPFAM" id="SSF109854">
    <property type="entry name" value="DinB/YfiT-like putative metalloenzymes"/>
    <property type="match status" value="1"/>
</dbReference>
<dbReference type="InterPro" id="IPR017517">
    <property type="entry name" value="Maleyloyr_isom"/>
</dbReference>
<evidence type="ECO:0000313" key="2">
    <source>
        <dbReference type="EMBL" id="PZG08319.1"/>
    </source>
</evidence>
<organism evidence="2 3">
    <name type="scientific">Nonomuraea aridisoli</name>
    <dbReference type="NCBI Taxonomy" id="2070368"/>
    <lineage>
        <taxon>Bacteria</taxon>
        <taxon>Bacillati</taxon>
        <taxon>Actinomycetota</taxon>
        <taxon>Actinomycetes</taxon>
        <taxon>Streptosporangiales</taxon>
        <taxon>Streptosporangiaceae</taxon>
        <taxon>Nonomuraea</taxon>
    </lineage>
</organism>
<sequence>MTDRAEQTIRELRAGFDELASMVKGFGPDDLTRPSGASEWDVSQVLSHLGSGAEISLAAVDGAVNATGSPSIDTIRGIWARWDAMPPAERAEAFVTANEALLRRLAGFDARAREDLRIELWFPAEPASVATLAGMRLSEFANHAWDVKVAFDPAATLTPGAAELLLDQVGGMLGFAARPEGLGGRRASVAVRTTSPDRSFGLEVGEAVRIGEVPAEPDAVLTAPAEWFVRLVYGRHSPEHTPSTVSLTGDGVTVDDLRRVFPGF</sequence>